<dbReference type="EMBL" id="SSTE01016683">
    <property type="protein sequence ID" value="KAA0041230.1"/>
    <property type="molecule type" value="Genomic_DNA"/>
</dbReference>
<dbReference type="Proteomes" id="UP000321393">
    <property type="component" value="Unassembled WGS sequence"/>
</dbReference>
<evidence type="ECO:0000256" key="1">
    <source>
        <dbReference type="SAM" id="MobiDB-lite"/>
    </source>
</evidence>
<organism evidence="2 3">
    <name type="scientific">Cucumis melo var. makuwa</name>
    <name type="common">Oriental melon</name>
    <dbReference type="NCBI Taxonomy" id="1194695"/>
    <lineage>
        <taxon>Eukaryota</taxon>
        <taxon>Viridiplantae</taxon>
        <taxon>Streptophyta</taxon>
        <taxon>Embryophyta</taxon>
        <taxon>Tracheophyta</taxon>
        <taxon>Spermatophyta</taxon>
        <taxon>Magnoliopsida</taxon>
        <taxon>eudicotyledons</taxon>
        <taxon>Gunneridae</taxon>
        <taxon>Pentapetalae</taxon>
        <taxon>rosids</taxon>
        <taxon>fabids</taxon>
        <taxon>Cucurbitales</taxon>
        <taxon>Cucurbitaceae</taxon>
        <taxon>Benincaseae</taxon>
        <taxon>Cucumis</taxon>
    </lineage>
</organism>
<gene>
    <name evidence="2" type="ORF">E6C27_scaffold128G001970</name>
</gene>
<proteinExistence type="predicted"/>
<dbReference type="OrthoDB" id="2437698at2759"/>
<comment type="caution">
    <text evidence="2">The sequence shown here is derived from an EMBL/GenBank/DDBJ whole genome shotgun (WGS) entry which is preliminary data.</text>
</comment>
<evidence type="ECO:0000313" key="3">
    <source>
        <dbReference type="Proteomes" id="UP000321393"/>
    </source>
</evidence>
<name>A0A5A7TD62_CUCMM</name>
<protein>
    <submittedName>
        <fullName evidence="2">Uncharacterized protein</fullName>
    </submittedName>
</protein>
<sequence length="322" mass="35647">MWPHVAVSDSKSESVDEIQGEPCSLGSRSRKETKALDARPKDVNPMESYQDLTHEGNGFNPGISGWNRKISPPLAISLAFSYTGEKSVAVAHYAVRRLGEARLLSLLTGLETGLLEESGISCVGVKSEDLRRKAKSEGNSLDPYRRWGGLGVQLTRETLRLGSTVARLKLKGIDGGLHKRWSIWFNSIQCAKPYQPLTYEQENLSLMGWIKSLQPKFVEEPSEVPTRLIECQHVAVLSTSHPVVRYEVGLVRPAKMGPQYSERCVLHSRGTASEILEEGGDDVKSAWPLWAGPHTCYNGNDNGKQGCKAKRILIFHALINEL</sequence>
<dbReference type="AlphaFoldDB" id="A0A5A7TD62"/>
<accession>A0A5A7TD62</accession>
<reference evidence="2 3" key="1">
    <citation type="submission" date="2019-08" db="EMBL/GenBank/DDBJ databases">
        <title>Draft genome sequences of two oriental melons (Cucumis melo L. var makuwa).</title>
        <authorList>
            <person name="Kwon S.-Y."/>
        </authorList>
    </citation>
    <scope>NUCLEOTIDE SEQUENCE [LARGE SCALE GENOMIC DNA]</scope>
    <source>
        <strain evidence="3">cv. SW 3</strain>
        <tissue evidence="2">Leaf</tissue>
    </source>
</reference>
<feature type="region of interest" description="Disordered" evidence="1">
    <location>
        <begin position="1"/>
        <end position="40"/>
    </location>
</feature>
<evidence type="ECO:0000313" key="2">
    <source>
        <dbReference type="EMBL" id="KAA0041230.1"/>
    </source>
</evidence>
<feature type="compositionally biased region" description="Basic and acidic residues" evidence="1">
    <location>
        <begin position="29"/>
        <end position="40"/>
    </location>
</feature>